<dbReference type="InterPro" id="IPR002492">
    <property type="entry name" value="Transposase_Tc1-like"/>
</dbReference>
<dbReference type="Proteomes" id="UP000054359">
    <property type="component" value="Unassembled WGS sequence"/>
</dbReference>
<evidence type="ECO:0000256" key="1">
    <source>
        <dbReference type="SAM" id="MobiDB-lite"/>
    </source>
</evidence>
<name>A0A087TKI2_STEMI</name>
<dbReference type="EMBL" id="KK115642">
    <property type="protein sequence ID" value="KFM65621.1"/>
    <property type="molecule type" value="Genomic_DNA"/>
</dbReference>
<dbReference type="Gene3D" id="3.30.420.10">
    <property type="entry name" value="Ribonuclease H-like superfamily/Ribonuclease H"/>
    <property type="match status" value="1"/>
</dbReference>
<dbReference type="GO" id="GO:0015074">
    <property type="term" value="P:DNA integration"/>
    <property type="evidence" value="ECO:0007669"/>
    <property type="project" value="InterPro"/>
</dbReference>
<evidence type="ECO:0000313" key="3">
    <source>
        <dbReference type="EMBL" id="KFM65621.1"/>
    </source>
</evidence>
<protein>
    <submittedName>
        <fullName evidence="3">Transposable element Tcb1 transposase</fullName>
    </submittedName>
</protein>
<proteinExistence type="predicted"/>
<dbReference type="Pfam" id="PF01498">
    <property type="entry name" value="HTH_Tnp_Tc3_2"/>
    <property type="match status" value="1"/>
</dbReference>
<organism evidence="3 4">
    <name type="scientific">Stegodyphus mimosarum</name>
    <name type="common">African social velvet spider</name>
    <dbReference type="NCBI Taxonomy" id="407821"/>
    <lineage>
        <taxon>Eukaryota</taxon>
        <taxon>Metazoa</taxon>
        <taxon>Ecdysozoa</taxon>
        <taxon>Arthropoda</taxon>
        <taxon>Chelicerata</taxon>
        <taxon>Arachnida</taxon>
        <taxon>Araneae</taxon>
        <taxon>Araneomorphae</taxon>
        <taxon>Entelegynae</taxon>
        <taxon>Eresoidea</taxon>
        <taxon>Eresidae</taxon>
        <taxon>Stegodyphus</taxon>
    </lineage>
</organism>
<reference evidence="3 4" key="1">
    <citation type="submission" date="2013-11" db="EMBL/GenBank/DDBJ databases">
        <title>Genome sequencing of Stegodyphus mimosarum.</title>
        <authorList>
            <person name="Bechsgaard J."/>
        </authorList>
    </citation>
    <scope>NUCLEOTIDE SEQUENCE [LARGE SCALE GENOMIC DNA]</scope>
</reference>
<dbReference type="AlphaFoldDB" id="A0A087TKI2"/>
<dbReference type="OrthoDB" id="4843387at2759"/>
<feature type="region of interest" description="Disordered" evidence="1">
    <location>
        <begin position="1"/>
        <end position="22"/>
    </location>
</feature>
<feature type="domain" description="Transposase Tc1-like" evidence="2">
    <location>
        <begin position="24"/>
        <end position="96"/>
    </location>
</feature>
<evidence type="ECO:0000313" key="4">
    <source>
        <dbReference type="Proteomes" id="UP000054359"/>
    </source>
</evidence>
<gene>
    <name evidence="3" type="ORF">X975_08684</name>
</gene>
<dbReference type="InterPro" id="IPR036397">
    <property type="entry name" value="RNaseH_sf"/>
</dbReference>
<sequence length="152" mass="17500">MNGCETSSRRHGVGHPHAIKEKGRRRLSGMVKQTQSQTMAQLTAEYIAGPSRKVWEHTVQQTLLDMGLRSKGPTRVPLLTKRHRQLCLRWAREHRDWSMDQWERVAWSDESRFVNHHVDGRVRIRRLPGEQLLPQCTVGHTQAIGGGIILWG</sequence>
<dbReference type="GO" id="GO:0003677">
    <property type="term" value="F:DNA binding"/>
    <property type="evidence" value="ECO:0007669"/>
    <property type="project" value="InterPro"/>
</dbReference>
<keyword evidence="4" id="KW-1185">Reference proteome</keyword>
<dbReference type="OMA" id="MNGCETS"/>
<evidence type="ECO:0000259" key="2">
    <source>
        <dbReference type="Pfam" id="PF01498"/>
    </source>
</evidence>
<dbReference type="GO" id="GO:0006313">
    <property type="term" value="P:DNA transposition"/>
    <property type="evidence" value="ECO:0007669"/>
    <property type="project" value="InterPro"/>
</dbReference>
<feature type="non-terminal residue" evidence="3">
    <location>
        <position position="152"/>
    </location>
</feature>
<accession>A0A087TKI2</accession>